<dbReference type="EMBL" id="PJQY01001487">
    <property type="protein sequence ID" value="PQQ02217.1"/>
    <property type="molecule type" value="Genomic_DNA"/>
</dbReference>
<evidence type="ECO:0000313" key="1">
    <source>
        <dbReference type="EMBL" id="PQQ02217.1"/>
    </source>
</evidence>
<dbReference type="Proteomes" id="UP000250321">
    <property type="component" value="Unassembled WGS sequence"/>
</dbReference>
<reference evidence="1 2" key="1">
    <citation type="submission" date="2018-02" db="EMBL/GenBank/DDBJ databases">
        <title>Draft genome of wild Prunus yedoensis var. nudiflora.</title>
        <authorList>
            <person name="Baek S."/>
            <person name="Kim J.-H."/>
            <person name="Choi K."/>
            <person name="Kim G.-B."/>
            <person name="Cho A."/>
            <person name="Jang H."/>
            <person name="Shin C.-H."/>
            <person name="Yu H.-J."/>
            <person name="Mun J.-H."/>
        </authorList>
    </citation>
    <scope>NUCLEOTIDE SEQUENCE [LARGE SCALE GENOMIC DNA]</scope>
    <source>
        <strain evidence="2">cv. Jeju island</strain>
        <tissue evidence="1">Leaf</tissue>
    </source>
</reference>
<comment type="caution">
    <text evidence="1">The sequence shown here is derived from an EMBL/GenBank/DDBJ whole genome shotgun (WGS) entry which is preliminary data.</text>
</comment>
<evidence type="ECO:0000313" key="2">
    <source>
        <dbReference type="Proteomes" id="UP000250321"/>
    </source>
</evidence>
<accession>A0A314Y8Q0</accession>
<keyword evidence="2" id="KW-1185">Reference proteome</keyword>
<protein>
    <submittedName>
        <fullName evidence="1">Uncharacterized protein</fullName>
    </submittedName>
</protein>
<sequence length="102" mass="11281">MSSSFKAFRSVTPSGAGNLDASLAVLVFSFESCSWLSKGHKNMCAMGAFLRTVRHIDLFSWCHKCPVSNDNFLNLPNILMDYMTLRLLCLVCALGSRIESAK</sequence>
<proteinExistence type="predicted"/>
<name>A0A314Y8Q0_PRUYE</name>
<organism evidence="1 2">
    <name type="scientific">Prunus yedoensis var. nudiflora</name>
    <dbReference type="NCBI Taxonomy" id="2094558"/>
    <lineage>
        <taxon>Eukaryota</taxon>
        <taxon>Viridiplantae</taxon>
        <taxon>Streptophyta</taxon>
        <taxon>Embryophyta</taxon>
        <taxon>Tracheophyta</taxon>
        <taxon>Spermatophyta</taxon>
        <taxon>Magnoliopsida</taxon>
        <taxon>eudicotyledons</taxon>
        <taxon>Gunneridae</taxon>
        <taxon>Pentapetalae</taxon>
        <taxon>rosids</taxon>
        <taxon>fabids</taxon>
        <taxon>Rosales</taxon>
        <taxon>Rosaceae</taxon>
        <taxon>Amygdaloideae</taxon>
        <taxon>Amygdaleae</taxon>
        <taxon>Prunus</taxon>
    </lineage>
</organism>
<gene>
    <name evidence="1" type="ORF">Pyn_12129</name>
</gene>
<dbReference type="AlphaFoldDB" id="A0A314Y8Q0"/>